<dbReference type="Proteomes" id="UP000029665">
    <property type="component" value="Unassembled WGS sequence"/>
</dbReference>
<sequence length="190" mass="20218">MSTSANPLDEIAAAACLWKLHAKGQLQLPLEEVKWLEGYLGSERVKFEIENDVELKAARDEKAFAAAALLYLAQCNMPVHGVDLQTAIGLSHIVLESVRGNLNPRGHAPGGQQQYPRPASSTSGERRSEVANSLLVSSADIVMGEGAQPIPATALSHDGHTGSVGANVLGNMSNLSAPRPFIHYKYPGGR</sequence>
<dbReference type="EMBL" id="CCBP010000124">
    <property type="protein sequence ID" value="CDO73944.1"/>
    <property type="molecule type" value="Genomic_DNA"/>
</dbReference>
<evidence type="ECO:0000256" key="1">
    <source>
        <dbReference type="SAM" id="MobiDB-lite"/>
    </source>
</evidence>
<evidence type="ECO:0000313" key="3">
    <source>
        <dbReference type="Proteomes" id="UP000029665"/>
    </source>
</evidence>
<dbReference type="HOGENOM" id="CLU_1428668_0_0_1"/>
<proteinExistence type="predicted"/>
<comment type="caution">
    <text evidence="2">The sequence shown here is derived from an EMBL/GenBank/DDBJ whole genome shotgun (WGS) entry which is preliminary data.</text>
</comment>
<evidence type="ECO:0000313" key="2">
    <source>
        <dbReference type="EMBL" id="CDO73944.1"/>
    </source>
</evidence>
<dbReference type="AlphaFoldDB" id="A0A060SNZ6"/>
<organism evidence="2 3">
    <name type="scientific">Pycnoporus cinnabarinus</name>
    <name type="common">Cinnabar-red polypore</name>
    <name type="synonym">Trametes cinnabarina</name>
    <dbReference type="NCBI Taxonomy" id="5643"/>
    <lineage>
        <taxon>Eukaryota</taxon>
        <taxon>Fungi</taxon>
        <taxon>Dikarya</taxon>
        <taxon>Basidiomycota</taxon>
        <taxon>Agaricomycotina</taxon>
        <taxon>Agaricomycetes</taxon>
        <taxon>Polyporales</taxon>
        <taxon>Polyporaceae</taxon>
        <taxon>Trametes</taxon>
    </lineage>
</organism>
<reference evidence="2" key="1">
    <citation type="submission" date="2014-01" db="EMBL/GenBank/DDBJ databases">
        <title>The genome of the white-rot fungus Pycnoporus cinnabarinus: a basidiomycete model with a versatile arsenal for lignocellulosic biomass breakdown.</title>
        <authorList>
            <person name="Levasseur A."/>
            <person name="Lomascolo A."/>
            <person name="Ruiz-Duenas F.J."/>
            <person name="Uzan E."/>
            <person name="Piumi F."/>
            <person name="Kues U."/>
            <person name="Ram A.F.J."/>
            <person name="Murat C."/>
            <person name="Haon M."/>
            <person name="Benoit I."/>
            <person name="Arfi Y."/>
            <person name="Chevret D."/>
            <person name="Drula E."/>
            <person name="Kwon M.J."/>
            <person name="Gouret P."/>
            <person name="Lesage-Meessen L."/>
            <person name="Lombard V."/>
            <person name="Mariette J."/>
            <person name="Noirot C."/>
            <person name="Park J."/>
            <person name="Patyshakuliyeva A."/>
            <person name="Wieneger R.A.B."/>
            <person name="Wosten H.A.B."/>
            <person name="Martin F."/>
            <person name="Coutinho P.M."/>
            <person name="de Vries R."/>
            <person name="Martinez A.T."/>
            <person name="Klopp C."/>
            <person name="Pontarotti P."/>
            <person name="Henrissat B."/>
            <person name="Record E."/>
        </authorList>
    </citation>
    <scope>NUCLEOTIDE SEQUENCE [LARGE SCALE GENOMIC DNA]</scope>
    <source>
        <strain evidence="2">BRFM137</strain>
    </source>
</reference>
<feature type="compositionally biased region" description="Polar residues" evidence="1">
    <location>
        <begin position="111"/>
        <end position="123"/>
    </location>
</feature>
<protein>
    <submittedName>
        <fullName evidence="2">Uncharacterized protein</fullName>
    </submittedName>
</protein>
<gene>
    <name evidence="2" type="ORF">BN946_scf185016.g101</name>
</gene>
<keyword evidence="3" id="KW-1185">Reference proteome</keyword>
<name>A0A060SNZ6_PYCCI</name>
<feature type="region of interest" description="Disordered" evidence="1">
    <location>
        <begin position="101"/>
        <end position="129"/>
    </location>
</feature>
<accession>A0A060SNZ6</accession>